<accession>A0ABU5CBF9</accession>
<name>A0ABU5CBF9_9BACI</name>
<keyword evidence="2" id="KW-1185">Reference proteome</keyword>
<gene>
    <name evidence="1" type="ORF">RWE15_23000</name>
</gene>
<reference evidence="1 2" key="1">
    <citation type="submission" date="2023-10" db="EMBL/GenBank/DDBJ databases">
        <title>Virgibacillus halophilus 5B73C genome.</title>
        <authorList>
            <person name="Miliotis G."/>
            <person name="Sengupta P."/>
            <person name="Hameed A."/>
            <person name="Chuvochina M."/>
            <person name="Mcdonagh F."/>
            <person name="Simpson A.C."/>
            <person name="Singh N.K."/>
            <person name="Rekha P.D."/>
            <person name="Raman K."/>
            <person name="Hugenholtz P."/>
            <person name="Venkateswaran K."/>
        </authorList>
    </citation>
    <scope>NUCLEOTIDE SEQUENCE [LARGE SCALE GENOMIC DNA]</scope>
    <source>
        <strain evidence="1 2">5B73C</strain>
    </source>
</reference>
<sequence>MTTTHLQPKLKEVAEFIAKMNSFHKHHIGFCGKKTDGILHTLQEDFTDIPAKDAFVTVTQENEIIGLCGFDADIERETAEIWGPFVCGTNGLNVSKLLWESLIKKDSA</sequence>
<comment type="caution">
    <text evidence="1">The sequence shown here is derived from an EMBL/GenBank/DDBJ whole genome shotgun (WGS) entry which is preliminary data.</text>
</comment>
<dbReference type="Proteomes" id="UP001281447">
    <property type="component" value="Unassembled WGS sequence"/>
</dbReference>
<evidence type="ECO:0000313" key="2">
    <source>
        <dbReference type="Proteomes" id="UP001281447"/>
    </source>
</evidence>
<proteinExistence type="predicted"/>
<evidence type="ECO:0000313" key="1">
    <source>
        <dbReference type="EMBL" id="MDY0396648.1"/>
    </source>
</evidence>
<protein>
    <submittedName>
        <fullName evidence="1">GNAT family acetyltransferase</fullName>
    </submittedName>
</protein>
<dbReference type="EMBL" id="JAWDIP010000004">
    <property type="protein sequence ID" value="MDY0396648.1"/>
    <property type="molecule type" value="Genomic_DNA"/>
</dbReference>
<organism evidence="1 2">
    <name type="scientific">Tigheibacillus halophilus</name>
    <dbReference type="NCBI Taxonomy" id="361280"/>
    <lineage>
        <taxon>Bacteria</taxon>
        <taxon>Bacillati</taxon>
        <taxon>Bacillota</taxon>
        <taxon>Bacilli</taxon>
        <taxon>Bacillales</taxon>
        <taxon>Bacillaceae</taxon>
        <taxon>Tigheibacillus</taxon>
    </lineage>
</organism>